<evidence type="ECO:0000313" key="6">
    <source>
        <dbReference type="EMBL" id="KAL0270086.1"/>
    </source>
</evidence>
<sequence>MDSCSRTRIATSQLTEFLPELKGNEIKDKKNTPFKFAVIDDVGLENEVDVSNTLEELNIPVIKTDININSQQEIITAILNIMQELRWDHIALIHSNSRYSLSMLKTFTKSFKKFDLCIPWIINIENAVVEADYEELQSVLKSRIPIVSLLASEQHDLLLRNMKYVAKQGSKIPMLFTDLILRDHLKNVPANSVQLFALVPLPEKDGNFEEYFWRNSKVTEMKKEDDLEVMQRTKTLRKIQTIMDRLSSSLRNLMHDYCQNEIHICSNILSPEGRSAAFEQLNDVDWTMEQELYGLMEYQFRNPEGYILLHKVNKYLL</sequence>
<feature type="domain" description="Receptor ligand binding region" evidence="5">
    <location>
        <begin position="70"/>
        <end position="220"/>
    </location>
</feature>
<protein>
    <recommendedName>
        <fullName evidence="5">Receptor ligand binding region domain-containing protein</fullName>
    </recommendedName>
</protein>
<proteinExistence type="predicted"/>
<keyword evidence="2" id="KW-0812">Transmembrane</keyword>
<reference evidence="6" key="1">
    <citation type="journal article" date="2024" name="Gigascience">
        <title>Chromosome-level genome of the poultry shaft louse Menopon gallinae provides insight into the host-switching and adaptive evolution of parasitic lice.</title>
        <authorList>
            <person name="Xu Y."/>
            <person name="Ma L."/>
            <person name="Liu S."/>
            <person name="Liang Y."/>
            <person name="Liu Q."/>
            <person name="He Z."/>
            <person name="Tian L."/>
            <person name="Duan Y."/>
            <person name="Cai W."/>
            <person name="Li H."/>
            <person name="Song F."/>
        </authorList>
    </citation>
    <scope>NUCLEOTIDE SEQUENCE</scope>
    <source>
        <strain evidence="6">Cailab_2023a</strain>
    </source>
</reference>
<dbReference type="EMBL" id="JARGDH010000004">
    <property type="protein sequence ID" value="KAL0270086.1"/>
    <property type="molecule type" value="Genomic_DNA"/>
</dbReference>
<keyword evidence="3" id="KW-1133">Transmembrane helix</keyword>
<keyword evidence="4" id="KW-0472">Membrane</keyword>
<name>A0AAW2HKP9_9NEOP</name>
<evidence type="ECO:0000256" key="1">
    <source>
        <dbReference type="ARBA" id="ARBA00004370"/>
    </source>
</evidence>
<evidence type="ECO:0000256" key="3">
    <source>
        <dbReference type="ARBA" id="ARBA00022989"/>
    </source>
</evidence>
<dbReference type="Gene3D" id="3.40.50.2300">
    <property type="match status" value="1"/>
</dbReference>
<dbReference type="SUPFAM" id="SSF53822">
    <property type="entry name" value="Periplasmic binding protein-like I"/>
    <property type="match status" value="1"/>
</dbReference>
<gene>
    <name evidence="6" type="ORF">PYX00_007607</name>
</gene>
<organism evidence="6">
    <name type="scientific">Menopon gallinae</name>
    <name type="common">poultry shaft louse</name>
    <dbReference type="NCBI Taxonomy" id="328185"/>
    <lineage>
        <taxon>Eukaryota</taxon>
        <taxon>Metazoa</taxon>
        <taxon>Ecdysozoa</taxon>
        <taxon>Arthropoda</taxon>
        <taxon>Hexapoda</taxon>
        <taxon>Insecta</taxon>
        <taxon>Pterygota</taxon>
        <taxon>Neoptera</taxon>
        <taxon>Paraneoptera</taxon>
        <taxon>Psocodea</taxon>
        <taxon>Troctomorpha</taxon>
        <taxon>Phthiraptera</taxon>
        <taxon>Amblycera</taxon>
        <taxon>Menoponidae</taxon>
        <taxon>Menopon</taxon>
    </lineage>
</organism>
<dbReference type="InterPro" id="IPR028082">
    <property type="entry name" value="Peripla_BP_I"/>
</dbReference>
<dbReference type="Pfam" id="PF01094">
    <property type="entry name" value="ANF_receptor"/>
    <property type="match status" value="1"/>
</dbReference>
<evidence type="ECO:0000256" key="4">
    <source>
        <dbReference type="ARBA" id="ARBA00023136"/>
    </source>
</evidence>
<comment type="caution">
    <text evidence="6">The sequence shown here is derived from an EMBL/GenBank/DDBJ whole genome shotgun (WGS) entry which is preliminary data.</text>
</comment>
<dbReference type="AlphaFoldDB" id="A0AAW2HKP9"/>
<comment type="subcellular location">
    <subcellularLocation>
        <location evidence="1">Membrane</location>
    </subcellularLocation>
</comment>
<accession>A0AAW2HKP9</accession>
<evidence type="ECO:0000256" key="2">
    <source>
        <dbReference type="ARBA" id="ARBA00022692"/>
    </source>
</evidence>
<dbReference type="InterPro" id="IPR001828">
    <property type="entry name" value="ANF_lig-bd_rcpt"/>
</dbReference>
<evidence type="ECO:0000259" key="5">
    <source>
        <dbReference type="Pfam" id="PF01094"/>
    </source>
</evidence>
<dbReference type="GO" id="GO:0016020">
    <property type="term" value="C:membrane"/>
    <property type="evidence" value="ECO:0007669"/>
    <property type="project" value="UniProtKB-SubCell"/>
</dbReference>